<proteinExistence type="predicted"/>
<dbReference type="OrthoDB" id="10072397at2759"/>
<dbReference type="EMBL" id="SRMA01026966">
    <property type="protein sequence ID" value="TRY64843.1"/>
    <property type="molecule type" value="Genomic_DNA"/>
</dbReference>
<dbReference type="GO" id="GO:0030864">
    <property type="term" value="C:cortical actin cytoskeleton"/>
    <property type="evidence" value="ECO:0007669"/>
    <property type="project" value="TreeGrafter"/>
</dbReference>
<feature type="domain" description="Rab effector MyRIP/Melanophilin" evidence="3">
    <location>
        <begin position="4"/>
        <end position="108"/>
    </location>
</feature>
<protein>
    <recommendedName>
        <fullName evidence="3">Rab effector MyRIP/Melanophilin domain-containing protein</fullName>
    </recommendedName>
</protein>
<keyword evidence="5" id="KW-1185">Reference proteome</keyword>
<dbReference type="Pfam" id="PF04698">
    <property type="entry name" value="Rab_eff_C"/>
    <property type="match status" value="1"/>
</dbReference>
<dbReference type="Proteomes" id="UP000316079">
    <property type="component" value="Unassembled WGS sequence"/>
</dbReference>
<sequence length="115" mass="12485">MVATLCSITTEVLKFLNATEELLEDAQGSSPAPMSSSPVNKKLDQQLTKMEENVYLAAGALYSLEGSLSELEHSAKKISSGTSEMELTFLEDQVATAAAQVQLSELKVHLPFYLF</sequence>
<dbReference type="AlphaFoldDB" id="A0A553NHB6"/>
<dbReference type="GO" id="GO:0008270">
    <property type="term" value="F:zinc ion binding"/>
    <property type="evidence" value="ECO:0007669"/>
    <property type="project" value="UniProtKB-KW"/>
</dbReference>
<dbReference type="InterPro" id="IPR051745">
    <property type="entry name" value="Intracell_Transport_Effector"/>
</dbReference>
<dbReference type="GO" id="GO:0017022">
    <property type="term" value="F:myosin binding"/>
    <property type="evidence" value="ECO:0007669"/>
    <property type="project" value="TreeGrafter"/>
</dbReference>
<organism evidence="4 5">
    <name type="scientific">Danionella cerebrum</name>
    <dbReference type="NCBI Taxonomy" id="2873325"/>
    <lineage>
        <taxon>Eukaryota</taxon>
        <taxon>Metazoa</taxon>
        <taxon>Chordata</taxon>
        <taxon>Craniata</taxon>
        <taxon>Vertebrata</taxon>
        <taxon>Euteleostomi</taxon>
        <taxon>Actinopterygii</taxon>
        <taxon>Neopterygii</taxon>
        <taxon>Teleostei</taxon>
        <taxon>Ostariophysi</taxon>
        <taxon>Cypriniformes</taxon>
        <taxon>Danionidae</taxon>
        <taxon>Danioninae</taxon>
        <taxon>Danionella</taxon>
    </lineage>
</organism>
<comment type="caution">
    <text evidence="4">The sequence shown here is derived from an EMBL/GenBank/DDBJ whole genome shotgun (WGS) entry which is preliminary data.</text>
</comment>
<accession>A0A553NHB6</accession>
<reference evidence="4 5" key="1">
    <citation type="journal article" date="2019" name="Sci. Data">
        <title>Hybrid genome assembly and annotation of Danionella translucida.</title>
        <authorList>
            <person name="Kadobianskyi M."/>
            <person name="Schulze L."/>
            <person name="Schuelke M."/>
            <person name="Judkewitz B."/>
        </authorList>
    </citation>
    <scope>NUCLEOTIDE SEQUENCE [LARGE SCALE GENOMIC DNA]</scope>
    <source>
        <strain evidence="4 5">Bolton</strain>
    </source>
</reference>
<evidence type="ECO:0000256" key="1">
    <source>
        <dbReference type="ARBA" id="ARBA00022771"/>
    </source>
</evidence>
<dbReference type="STRING" id="623744.A0A553NHB6"/>
<name>A0A553NHB6_9TELE</name>
<keyword evidence="2" id="KW-0862">Zinc</keyword>
<evidence type="ECO:0000313" key="5">
    <source>
        <dbReference type="Proteomes" id="UP000316079"/>
    </source>
</evidence>
<dbReference type="GO" id="GO:0003779">
    <property type="term" value="F:actin binding"/>
    <property type="evidence" value="ECO:0007669"/>
    <property type="project" value="TreeGrafter"/>
</dbReference>
<evidence type="ECO:0000259" key="3">
    <source>
        <dbReference type="Pfam" id="PF04698"/>
    </source>
</evidence>
<dbReference type="InterPro" id="IPR006788">
    <property type="entry name" value="Myrip/Melanophilin"/>
</dbReference>
<dbReference type="PANTHER" id="PTHR14555:SF6">
    <property type="entry name" value="RAB EFFECTOR MYRIP"/>
    <property type="match status" value="1"/>
</dbReference>
<dbReference type="PANTHER" id="PTHR14555">
    <property type="entry name" value="MYELIN-ASSOCIATED OLIGODENDROCYTIC BASIC PROTEIN MOBP -RELATED"/>
    <property type="match status" value="1"/>
</dbReference>
<evidence type="ECO:0000313" key="4">
    <source>
        <dbReference type="EMBL" id="TRY64843.1"/>
    </source>
</evidence>
<gene>
    <name evidence="4" type="ORF">DNTS_022247</name>
</gene>
<keyword evidence="1" id="KW-0479">Metal-binding</keyword>
<evidence type="ECO:0000256" key="2">
    <source>
        <dbReference type="ARBA" id="ARBA00022833"/>
    </source>
</evidence>
<keyword evidence="1" id="KW-0863">Zinc-finger</keyword>